<name>A0A067L274_JATCU</name>
<feature type="region of interest" description="Disordered" evidence="9">
    <location>
        <begin position="674"/>
        <end position="694"/>
    </location>
</feature>
<proteinExistence type="inferred from homology"/>
<dbReference type="Gene3D" id="3.40.850.10">
    <property type="entry name" value="Kinesin motor domain"/>
    <property type="match status" value="2"/>
</dbReference>
<organism evidence="11 12">
    <name type="scientific">Jatropha curcas</name>
    <name type="common">Barbados nut</name>
    <dbReference type="NCBI Taxonomy" id="180498"/>
    <lineage>
        <taxon>Eukaryota</taxon>
        <taxon>Viridiplantae</taxon>
        <taxon>Streptophyta</taxon>
        <taxon>Embryophyta</taxon>
        <taxon>Tracheophyta</taxon>
        <taxon>Spermatophyta</taxon>
        <taxon>Magnoliopsida</taxon>
        <taxon>eudicotyledons</taxon>
        <taxon>Gunneridae</taxon>
        <taxon>Pentapetalae</taxon>
        <taxon>rosids</taxon>
        <taxon>fabids</taxon>
        <taxon>Malpighiales</taxon>
        <taxon>Euphorbiaceae</taxon>
        <taxon>Crotonoideae</taxon>
        <taxon>Jatropheae</taxon>
        <taxon>Jatropha</taxon>
    </lineage>
</organism>
<evidence type="ECO:0000313" key="12">
    <source>
        <dbReference type="Proteomes" id="UP000027138"/>
    </source>
</evidence>
<feature type="region of interest" description="Disordered" evidence="9">
    <location>
        <begin position="388"/>
        <end position="418"/>
    </location>
</feature>
<feature type="compositionally biased region" description="Acidic residues" evidence="9">
    <location>
        <begin position="685"/>
        <end position="694"/>
    </location>
</feature>
<evidence type="ECO:0000256" key="2">
    <source>
        <dbReference type="ARBA" id="ARBA00022701"/>
    </source>
</evidence>
<feature type="region of interest" description="Disordered" evidence="9">
    <location>
        <begin position="1"/>
        <end position="23"/>
    </location>
</feature>
<dbReference type="PROSITE" id="PS00411">
    <property type="entry name" value="KINESIN_MOTOR_1"/>
    <property type="match status" value="1"/>
</dbReference>
<feature type="compositionally biased region" description="Basic and acidic residues" evidence="9">
    <location>
        <begin position="628"/>
        <end position="657"/>
    </location>
</feature>
<keyword evidence="2 7" id="KW-0493">Microtubule</keyword>
<evidence type="ECO:0000256" key="3">
    <source>
        <dbReference type="ARBA" id="ARBA00022741"/>
    </source>
</evidence>
<dbReference type="GO" id="GO:0005874">
    <property type="term" value="C:microtubule"/>
    <property type="evidence" value="ECO:0007669"/>
    <property type="project" value="UniProtKB-KW"/>
</dbReference>
<keyword evidence="5 6" id="KW-0505">Motor protein</keyword>
<keyword evidence="8" id="KW-0175">Coiled coil</keyword>
<dbReference type="GO" id="GO:0005524">
    <property type="term" value="F:ATP binding"/>
    <property type="evidence" value="ECO:0007669"/>
    <property type="project" value="UniProtKB-UniRule"/>
</dbReference>
<evidence type="ECO:0000313" key="11">
    <source>
        <dbReference type="EMBL" id="KDP38590.1"/>
    </source>
</evidence>
<feature type="compositionally biased region" description="Acidic residues" evidence="9">
    <location>
        <begin position="589"/>
        <end position="598"/>
    </location>
</feature>
<feature type="coiled-coil region" evidence="8">
    <location>
        <begin position="312"/>
        <end position="376"/>
    </location>
</feature>
<gene>
    <name evidence="11" type="ORF">JCGZ_04515</name>
</gene>
<evidence type="ECO:0000256" key="5">
    <source>
        <dbReference type="ARBA" id="ARBA00023175"/>
    </source>
</evidence>
<dbReference type="GO" id="GO:0003777">
    <property type="term" value="F:microtubule motor activity"/>
    <property type="evidence" value="ECO:0007669"/>
    <property type="project" value="InterPro"/>
</dbReference>
<dbReference type="EMBL" id="KK914362">
    <property type="protein sequence ID" value="KDP38590.1"/>
    <property type="molecule type" value="Genomic_DNA"/>
</dbReference>
<evidence type="ECO:0000256" key="6">
    <source>
        <dbReference type="PROSITE-ProRule" id="PRU00283"/>
    </source>
</evidence>
<dbReference type="PROSITE" id="PS50067">
    <property type="entry name" value="KINESIN_MOTOR_2"/>
    <property type="match status" value="1"/>
</dbReference>
<keyword evidence="12" id="KW-1185">Reference proteome</keyword>
<reference evidence="11 12" key="1">
    <citation type="journal article" date="2014" name="PLoS ONE">
        <title>Global Analysis of Gene Expression Profiles in Physic Nut (Jatropha curcas L.) Seedlings Exposed to Salt Stress.</title>
        <authorList>
            <person name="Zhang L."/>
            <person name="Zhang C."/>
            <person name="Wu P."/>
            <person name="Chen Y."/>
            <person name="Li M."/>
            <person name="Jiang H."/>
            <person name="Wu G."/>
        </authorList>
    </citation>
    <scope>NUCLEOTIDE SEQUENCE [LARGE SCALE GENOMIC DNA]</scope>
    <source>
        <strain evidence="12">cv. GZQX0401</strain>
        <tissue evidence="11">Young leaves</tissue>
    </source>
</reference>
<dbReference type="InterPro" id="IPR021881">
    <property type="entry name" value="NACK_C"/>
</dbReference>
<evidence type="ECO:0000256" key="1">
    <source>
        <dbReference type="ARBA" id="ARBA00007310"/>
    </source>
</evidence>
<dbReference type="STRING" id="180498.A0A067L274"/>
<protein>
    <recommendedName>
        <fullName evidence="7">Kinesin-like protein</fullName>
    </recommendedName>
</protein>
<dbReference type="PRINTS" id="PR00380">
    <property type="entry name" value="KINESINHEAVY"/>
</dbReference>
<dbReference type="PANTHER" id="PTHR47968:SF54">
    <property type="entry name" value="KINESIN-LIKE PROTEIN NACK2"/>
    <property type="match status" value="1"/>
</dbReference>
<feature type="domain" description="Kinesin motor" evidence="10">
    <location>
        <begin position="31"/>
        <end position="303"/>
    </location>
</feature>
<dbReference type="InterPro" id="IPR027640">
    <property type="entry name" value="Kinesin-like_fam"/>
</dbReference>
<evidence type="ECO:0000256" key="8">
    <source>
        <dbReference type="SAM" id="Coils"/>
    </source>
</evidence>
<sequence>MSQKGRDETMSIGSSMGGDESMFGDIQGEERIFVCVRMRPLNEKEIARHDVSDWECINDTTIIFKSNMPDRSMVPTAYTFDRVYGSECPTKQVYEGGAKEIALAAVSGINSSIFAYGQTSSGKTYTMSGITECAMADIYQYIEQHKEREFVLKFSAMEIYNEAVRDLLSADSTPLRLLDDPETVESAAYEYSRAANSSTLTATVNFVDLAGSERASQTLAAGVRLKEGSHINRSLLTLGTVIRKLSKGRNGHIPYRDSKLTRILHNSLGGNARTAMICTISPSRNHVEQTRNTLLFASCAKEVTTNAQVNVLMSDKALVKQLQKELTRLESRLMDMGSISATGDTAALLREKEVLIEQMKKEIKDLTWQRDLAQARIESLLRSVGEDRLTKAEENSASESSEVINPEGVLRNNKDFDDPSVVTPSRHLLDIPDPEDNFLLDDSTPQFSGLDSCRGWENISPRKDEETEDICKEVRCVEAEEANMNSRAEGDMSLSGSEEKEVNLQLTTIESMDEGAAPPMQDEDKELNHNDSFDSYDSLKRKIQELHDTISRLQSPSNEAGASGSKGLTWIRSRSRKSVVMTIPSDFWSQEEEEDEDTPPAAPKEGSSEKPEPEEDSFERPEPEEESSEKPEAVEQKLPEKTEEIEQKLPEKPEEIEKKLPELKHYIKIESMCRKDSTKSISSDSAEEEEEETIKEIDVDVDDTTSVLDFVARMNVMSNPQSEEQIGDVPVPEVPTRAVPRNIRDGGAERGHGNRQNHSNWAVKFERYRRKIIDLWVKCNVPLVHRSYFFLLFKGDPSDNVYMEVELRRLYFLKDTSARGTNAMIDTKIVSPASSLKALNREREYLARQIQKKFTKREREELYLRWGIDLDTKQRSLQLTRRLWTDTKDMKHMRESSLFVAKLVGFVEPRYAPKEMFGLSFITPSSTQKSSSWRDNMSSLL</sequence>
<evidence type="ECO:0000259" key="10">
    <source>
        <dbReference type="PROSITE" id="PS50067"/>
    </source>
</evidence>
<dbReference type="GO" id="GO:0008017">
    <property type="term" value="F:microtubule binding"/>
    <property type="evidence" value="ECO:0007669"/>
    <property type="project" value="InterPro"/>
</dbReference>
<dbReference type="AlphaFoldDB" id="A0A067L274"/>
<dbReference type="InterPro" id="IPR001752">
    <property type="entry name" value="Kinesin_motor_dom"/>
</dbReference>
<dbReference type="SUPFAM" id="SSF52540">
    <property type="entry name" value="P-loop containing nucleoside triphosphate hydrolases"/>
    <property type="match status" value="1"/>
</dbReference>
<evidence type="ECO:0000256" key="9">
    <source>
        <dbReference type="SAM" id="MobiDB-lite"/>
    </source>
</evidence>
<keyword evidence="4 6" id="KW-0067">ATP-binding</keyword>
<comment type="similarity">
    <text evidence="1">Belongs to the TRAFAC class myosin-kinesin ATPase superfamily. Kinesin family. KIN-7 subfamily.</text>
</comment>
<feature type="binding site" evidence="6">
    <location>
        <begin position="117"/>
        <end position="124"/>
    </location>
    <ligand>
        <name>ATP</name>
        <dbReference type="ChEBI" id="CHEBI:30616"/>
    </ligand>
</feature>
<dbReference type="OrthoDB" id="3176171at2759"/>
<dbReference type="Proteomes" id="UP000027138">
    <property type="component" value="Unassembled WGS sequence"/>
</dbReference>
<accession>A0A067L274</accession>
<dbReference type="InterPro" id="IPR036961">
    <property type="entry name" value="Kinesin_motor_dom_sf"/>
</dbReference>
<dbReference type="InterPro" id="IPR027417">
    <property type="entry name" value="P-loop_NTPase"/>
</dbReference>
<feature type="compositionally biased region" description="Acidic residues" evidence="9">
    <location>
        <begin position="612"/>
        <end position="627"/>
    </location>
</feature>
<feature type="region of interest" description="Disordered" evidence="9">
    <location>
        <begin position="583"/>
        <end position="657"/>
    </location>
</feature>
<feature type="region of interest" description="Disordered" evidence="9">
    <location>
        <begin position="514"/>
        <end position="534"/>
    </location>
</feature>
<dbReference type="InterPro" id="IPR019821">
    <property type="entry name" value="Kinesin_motor_CS"/>
</dbReference>
<keyword evidence="3 6" id="KW-0547">Nucleotide-binding</keyword>
<dbReference type="Pfam" id="PF11995">
    <property type="entry name" value="DUF3490"/>
    <property type="match status" value="1"/>
</dbReference>
<dbReference type="Pfam" id="PF00225">
    <property type="entry name" value="Kinesin"/>
    <property type="match status" value="2"/>
</dbReference>
<dbReference type="GO" id="GO:0007018">
    <property type="term" value="P:microtubule-based movement"/>
    <property type="evidence" value="ECO:0007669"/>
    <property type="project" value="InterPro"/>
</dbReference>
<evidence type="ECO:0000256" key="4">
    <source>
        <dbReference type="ARBA" id="ARBA00022840"/>
    </source>
</evidence>
<dbReference type="SMART" id="SM00129">
    <property type="entry name" value="KISc"/>
    <property type="match status" value="1"/>
</dbReference>
<dbReference type="PANTHER" id="PTHR47968">
    <property type="entry name" value="CENTROMERE PROTEIN E"/>
    <property type="match status" value="1"/>
</dbReference>
<evidence type="ECO:0000256" key="7">
    <source>
        <dbReference type="RuleBase" id="RU000394"/>
    </source>
</evidence>